<accession>A0ABS7ANH5</accession>
<reference evidence="1 2" key="1">
    <citation type="submission" date="2021-07" db="EMBL/GenBank/DDBJ databases">
        <title>Clostridium weizhouense sp. nov., an anaerobic bacterium isolated from activated sludge of Petroleum wastewater.</title>
        <authorList>
            <person name="Li Q."/>
        </authorList>
    </citation>
    <scope>NUCLEOTIDE SEQUENCE [LARGE SCALE GENOMIC DNA]</scope>
    <source>
        <strain evidence="1 2">YB-6</strain>
    </source>
</reference>
<dbReference type="EMBL" id="JAHXPT010000002">
    <property type="protein sequence ID" value="MBW6409020.1"/>
    <property type="molecule type" value="Genomic_DNA"/>
</dbReference>
<keyword evidence="2" id="KW-1185">Reference proteome</keyword>
<dbReference type="RefSeq" id="WP_219778080.1">
    <property type="nucleotide sequence ID" value="NZ_JAHXPT010000002.1"/>
</dbReference>
<name>A0ABS7ANH5_9CLOT</name>
<comment type="caution">
    <text evidence="1">The sequence shown here is derived from an EMBL/GenBank/DDBJ whole genome shotgun (WGS) entry which is preliminary data.</text>
</comment>
<gene>
    <name evidence="1" type="ORF">KYD98_02850</name>
</gene>
<evidence type="ECO:0000313" key="1">
    <source>
        <dbReference type="EMBL" id="MBW6409020.1"/>
    </source>
</evidence>
<sequence>MVSLKRLKEKAATVNTLIDDTVSVIHVKNEELAYQLENNYDELYTLILSITETLECVLSDIEE</sequence>
<protein>
    <submittedName>
        <fullName evidence="1">Uncharacterized protein</fullName>
    </submittedName>
</protein>
<evidence type="ECO:0000313" key="2">
    <source>
        <dbReference type="Proteomes" id="UP001519921"/>
    </source>
</evidence>
<organism evidence="1 2">
    <name type="scientific">Clostridium weizhouense</name>
    <dbReference type="NCBI Taxonomy" id="2859781"/>
    <lineage>
        <taxon>Bacteria</taxon>
        <taxon>Bacillati</taxon>
        <taxon>Bacillota</taxon>
        <taxon>Clostridia</taxon>
        <taxon>Eubacteriales</taxon>
        <taxon>Clostridiaceae</taxon>
        <taxon>Clostridium</taxon>
    </lineage>
</organism>
<dbReference type="Proteomes" id="UP001519921">
    <property type="component" value="Unassembled WGS sequence"/>
</dbReference>
<proteinExistence type="predicted"/>